<dbReference type="AlphaFoldDB" id="A0A2T9ZBN2"/>
<dbReference type="InterPro" id="IPR019519">
    <property type="entry name" value="Elp5"/>
</dbReference>
<reference evidence="10 11" key="1">
    <citation type="journal article" date="2018" name="MBio">
        <title>Comparative Genomics Reveals the Core Gene Toolbox for the Fungus-Insect Symbiosis.</title>
        <authorList>
            <person name="Wang Y."/>
            <person name="Stata M."/>
            <person name="Wang W."/>
            <person name="Stajich J.E."/>
            <person name="White M.M."/>
            <person name="Moncalvo J.M."/>
        </authorList>
    </citation>
    <scope>NUCLEOTIDE SEQUENCE [LARGE SCALE GENOMIC DNA]</scope>
    <source>
        <strain evidence="10 11">SC-DP-2</strain>
    </source>
</reference>
<comment type="similarity">
    <text evidence="4">Belongs to the ELP5 family.</text>
</comment>
<comment type="caution">
    <text evidence="10">The sequence shown here is derived from an EMBL/GenBank/DDBJ whole genome shotgun (WGS) entry which is preliminary data.</text>
</comment>
<organism evidence="10 11">
    <name type="scientific">Smittium megazygosporum</name>
    <dbReference type="NCBI Taxonomy" id="133381"/>
    <lineage>
        <taxon>Eukaryota</taxon>
        <taxon>Fungi</taxon>
        <taxon>Fungi incertae sedis</taxon>
        <taxon>Zoopagomycota</taxon>
        <taxon>Kickxellomycotina</taxon>
        <taxon>Harpellomycetes</taxon>
        <taxon>Harpellales</taxon>
        <taxon>Legeriomycetaceae</taxon>
        <taxon>Smittium</taxon>
    </lineage>
</organism>
<dbReference type="CDD" id="cd19496">
    <property type="entry name" value="Elp5"/>
    <property type="match status" value="1"/>
</dbReference>
<comment type="subcellular location">
    <subcellularLocation>
        <location evidence="2">Cytoplasm</location>
    </subcellularLocation>
    <subcellularLocation>
        <location evidence="1">Nucleus</location>
    </subcellularLocation>
</comment>
<dbReference type="GO" id="GO:0033588">
    <property type="term" value="C:elongator holoenzyme complex"/>
    <property type="evidence" value="ECO:0007669"/>
    <property type="project" value="InterPro"/>
</dbReference>
<dbReference type="GO" id="GO:0002098">
    <property type="term" value="P:tRNA wobble uridine modification"/>
    <property type="evidence" value="ECO:0007669"/>
    <property type="project" value="InterPro"/>
</dbReference>
<dbReference type="UniPathway" id="UPA00988"/>
<evidence type="ECO:0000256" key="3">
    <source>
        <dbReference type="ARBA" id="ARBA00005043"/>
    </source>
</evidence>
<feature type="compositionally biased region" description="Acidic residues" evidence="9">
    <location>
        <begin position="334"/>
        <end position="350"/>
    </location>
</feature>
<keyword evidence="8" id="KW-0539">Nucleus</keyword>
<protein>
    <recommendedName>
        <fullName evidence="5">Elongator complex protein 5</fullName>
    </recommendedName>
</protein>
<evidence type="ECO:0000313" key="11">
    <source>
        <dbReference type="Proteomes" id="UP000245609"/>
    </source>
</evidence>
<feature type="compositionally biased region" description="Polar residues" evidence="9">
    <location>
        <begin position="322"/>
        <end position="333"/>
    </location>
</feature>
<proteinExistence type="inferred from homology"/>
<evidence type="ECO:0000256" key="8">
    <source>
        <dbReference type="ARBA" id="ARBA00023242"/>
    </source>
</evidence>
<dbReference type="OrthoDB" id="166907at2759"/>
<evidence type="ECO:0000313" key="10">
    <source>
        <dbReference type="EMBL" id="PVV01975.1"/>
    </source>
</evidence>
<dbReference type="GO" id="GO:0000049">
    <property type="term" value="F:tRNA binding"/>
    <property type="evidence" value="ECO:0007669"/>
    <property type="project" value="TreeGrafter"/>
</dbReference>
<evidence type="ECO:0000256" key="7">
    <source>
        <dbReference type="ARBA" id="ARBA00022694"/>
    </source>
</evidence>
<dbReference type="STRING" id="133381.A0A2T9ZBN2"/>
<evidence type="ECO:0000256" key="2">
    <source>
        <dbReference type="ARBA" id="ARBA00004496"/>
    </source>
</evidence>
<dbReference type="PANTHER" id="PTHR15641:SF1">
    <property type="entry name" value="ELONGATOR COMPLEX PROTEIN 5"/>
    <property type="match status" value="1"/>
</dbReference>
<evidence type="ECO:0000256" key="9">
    <source>
        <dbReference type="SAM" id="MobiDB-lite"/>
    </source>
</evidence>
<dbReference type="Gene3D" id="3.40.50.300">
    <property type="entry name" value="P-loop containing nucleotide triphosphate hydrolases"/>
    <property type="match status" value="1"/>
</dbReference>
<dbReference type="PANTHER" id="PTHR15641">
    <property type="entry name" value="ELONGATOR COMPLEX PROTEIN 5"/>
    <property type="match status" value="1"/>
</dbReference>
<dbReference type="InterPro" id="IPR027417">
    <property type="entry name" value="P-loop_NTPase"/>
</dbReference>
<keyword evidence="11" id="KW-1185">Reference proteome</keyword>
<dbReference type="GO" id="GO:0005634">
    <property type="term" value="C:nucleus"/>
    <property type="evidence" value="ECO:0007669"/>
    <property type="project" value="UniProtKB-SubCell"/>
</dbReference>
<sequence length="350" mass="40030">MEPTIPKVLGNNLPSSNMLLIQDCLRNNGAQFVKTCIRNEIARGKCIILVSTKLDPKLFIDFTGENKIIDLRITFSLRPANDKNPILENFNLDLEDLYSKIENILNHGRKYVVVFDSLERFLMKSVSDTIKFFQKLKAIITGDKHVIALHHSEPSEYNYKSSSLGLSNASLSRSKSVANKYSVEVMFNAVFTLYHADMLKIWMMPGWFEDEKSSKAQIISNSSSSISSAKKPFELDSAVYDCDGLILMEQKKAGGKVKRELCQYNIIRNMLDFKFLNTKEMNKENEKDLIEELNQDVSFNLILTDKQKKDKDNVHLPYMDAQNDSGGTITYQPDTDDDWDEDDPDDDLDF</sequence>
<dbReference type="EMBL" id="MBFS01000676">
    <property type="protein sequence ID" value="PVV01975.1"/>
    <property type="molecule type" value="Genomic_DNA"/>
</dbReference>
<evidence type="ECO:0000256" key="1">
    <source>
        <dbReference type="ARBA" id="ARBA00004123"/>
    </source>
</evidence>
<dbReference type="GO" id="GO:0005829">
    <property type="term" value="C:cytosol"/>
    <property type="evidence" value="ECO:0007669"/>
    <property type="project" value="TreeGrafter"/>
</dbReference>
<keyword evidence="6" id="KW-0963">Cytoplasm</keyword>
<dbReference type="Pfam" id="PF10483">
    <property type="entry name" value="Elong_Iki1"/>
    <property type="match status" value="1"/>
</dbReference>
<feature type="region of interest" description="Disordered" evidence="9">
    <location>
        <begin position="312"/>
        <end position="350"/>
    </location>
</feature>
<accession>A0A2T9ZBN2</accession>
<name>A0A2T9ZBN2_9FUNG</name>
<evidence type="ECO:0000256" key="6">
    <source>
        <dbReference type="ARBA" id="ARBA00022490"/>
    </source>
</evidence>
<gene>
    <name evidence="10" type="ORF">BB560_003584</name>
</gene>
<evidence type="ECO:0000256" key="4">
    <source>
        <dbReference type="ARBA" id="ARBA00009567"/>
    </source>
</evidence>
<comment type="pathway">
    <text evidence="3">tRNA modification; 5-methoxycarbonylmethyl-2-thiouridine-tRNA biosynthesis.</text>
</comment>
<dbReference type="Proteomes" id="UP000245609">
    <property type="component" value="Unassembled WGS sequence"/>
</dbReference>
<evidence type="ECO:0000256" key="5">
    <source>
        <dbReference type="ARBA" id="ARBA00020264"/>
    </source>
</evidence>
<keyword evidence="7" id="KW-0819">tRNA processing</keyword>